<proteinExistence type="predicted"/>
<evidence type="ECO:0000313" key="2">
    <source>
        <dbReference type="EMBL" id="CAB0038827.1"/>
    </source>
</evidence>
<evidence type="ECO:0000256" key="1">
    <source>
        <dbReference type="SAM" id="MobiDB-lite"/>
    </source>
</evidence>
<dbReference type="EMBL" id="CADCXV010000928">
    <property type="protein sequence ID" value="CAB0038827.1"/>
    <property type="molecule type" value="Genomic_DNA"/>
</dbReference>
<feature type="compositionally biased region" description="Basic residues" evidence="1">
    <location>
        <begin position="70"/>
        <end position="84"/>
    </location>
</feature>
<dbReference type="AlphaFoldDB" id="A0A6H5IPV2"/>
<feature type="region of interest" description="Disordered" evidence="1">
    <location>
        <begin position="1"/>
        <end position="100"/>
    </location>
</feature>
<accession>A0A6H5IPV2</accession>
<name>A0A6H5IPV2_9HYME</name>
<feature type="compositionally biased region" description="Basic and acidic residues" evidence="1">
    <location>
        <begin position="43"/>
        <end position="69"/>
    </location>
</feature>
<evidence type="ECO:0000313" key="3">
    <source>
        <dbReference type="Proteomes" id="UP000479190"/>
    </source>
</evidence>
<sequence>MSMDRTFRNGTFESRTSKDESDDGSSAGRAAASPARATATRGQQERGQEGDRRRGAREDAQRGELEAHGRQRRGTCRALHRGRRAQAQEENPHWRHQDARPVPLQEQGALQVEEEKKCNNIISTRARRNSIRDAESKHKRYSEKSCCCSVGRGLTRPPPILYTITCNIGTSSTRERERDYMLLYVFRDEETKPAVDADGETKDVEANNTGAKEATSFADRGRNLLQSIKVPTALTNVLSKRKKVRHLTFFFTL</sequence>
<reference evidence="2 3" key="1">
    <citation type="submission" date="2020-02" db="EMBL/GenBank/DDBJ databases">
        <authorList>
            <person name="Ferguson B K."/>
        </authorList>
    </citation>
    <scope>NUCLEOTIDE SEQUENCE [LARGE SCALE GENOMIC DNA]</scope>
</reference>
<feature type="compositionally biased region" description="Basic and acidic residues" evidence="1">
    <location>
        <begin position="86"/>
        <end position="99"/>
    </location>
</feature>
<keyword evidence="3" id="KW-1185">Reference proteome</keyword>
<dbReference type="Proteomes" id="UP000479190">
    <property type="component" value="Unassembled WGS sequence"/>
</dbReference>
<gene>
    <name evidence="2" type="ORF">TBRA_LOCUS10594</name>
</gene>
<dbReference type="OrthoDB" id="408631at2759"/>
<protein>
    <submittedName>
        <fullName evidence="2">Uncharacterized protein</fullName>
    </submittedName>
</protein>
<organism evidence="2 3">
    <name type="scientific">Trichogramma brassicae</name>
    <dbReference type="NCBI Taxonomy" id="86971"/>
    <lineage>
        <taxon>Eukaryota</taxon>
        <taxon>Metazoa</taxon>
        <taxon>Ecdysozoa</taxon>
        <taxon>Arthropoda</taxon>
        <taxon>Hexapoda</taxon>
        <taxon>Insecta</taxon>
        <taxon>Pterygota</taxon>
        <taxon>Neoptera</taxon>
        <taxon>Endopterygota</taxon>
        <taxon>Hymenoptera</taxon>
        <taxon>Apocrita</taxon>
        <taxon>Proctotrupomorpha</taxon>
        <taxon>Chalcidoidea</taxon>
        <taxon>Trichogrammatidae</taxon>
        <taxon>Trichogramma</taxon>
    </lineage>
</organism>
<feature type="compositionally biased region" description="Low complexity" evidence="1">
    <location>
        <begin position="24"/>
        <end position="42"/>
    </location>
</feature>